<accession>A0AB39BK47</accession>
<evidence type="ECO:0000313" key="1">
    <source>
        <dbReference type="EMBL" id="XDI06639.1"/>
    </source>
</evidence>
<sequence>MSKPLTVLTVVAVGAAAYVAGTKAGRSRYREISNTAKKFWDDPAVKKARTRAYKSAEKAAEKAAKRLG</sequence>
<gene>
    <name evidence="1" type="ORF">ABFY20_05935</name>
</gene>
<name>A0AB39BK47_9MICO</name>
<organism evidence="1">
    <name type="scientific">Herbiconiux sp. A18JL235</name>
    <dbReference type="NCBI Taxonomy" id="3152363"/>
    <lineage>
        <taxon>Bacteria</taxon>
        <taxon>Bacillati</taxon>
        <taxon>Actinomycetota</taxon>
        <taxon>Actinomycetes</taxon>
        <taxon>Micrococcales</taxon>
        <taxon>Microbacteriaceae</taxon>
        <taxon>Herbiconiux</taxon>
    </lineage>
</organism>
<protein>
    <recommendedName>
        <fullName evidence="2">YtxH domain-containing protein</fullName>
    </recommendedName>
</protein>
<dbReference type="RefSeq" id="WP_368499018.1">
    <property type="nucleotide sequence ID" value="NZ_CP162511.1"/>
</dbReference>
<dbReference type="EMBL" id="CP162511">
    <property type="protein sequence ID" value="XDI06639.1"/>
    <property type="molecule type" value="Genomic_DNA"/>
</dbReference>
<reference evidence="1" key="1">
    <citation type="submission" date="2024-05" db="EMBL/GenBank/DDBJ databases">
        <title>Herbiconiux sp. A18JL235.</title>
        <authorList>
            <person name="Zhang G."/>
        </authorList>
    </citation>
    <scope>NUCLEOTIDE SEQUENCE</scope>
    <source>
        <strain evidence="1">A18JL235</strain>
    </source>
</reference>
<dbReference type="AlphaFoldDB" id="A0AB39BK47"/>
<evidence type="ECO:0008006" key="2">
    <source>
        <dbReference type="Google" id="ProtNLM"/>
    </source>
</evidence>
<proteinExistence type="predicted"/>